<keyword evidence="5 9" id="KW-0418">Kinase</keyword>
<evidence type="ECO:0000313" key="10">
    <source>
        <dbReference type="Proteomes" id="UP001611383"/>
    </source>
</evidence>
<feature type="transmembrane region" description="Helical" evidence="7">
    <location>
        <begin position="70"/>
        <end position="87"/>
    </location>
</feature>
<dbReference type="CDD" id="cd00075">
    <property type="entry name" value="HATPase"/>
    <property type="match status" value="1"/>
</dbReference>
<dbReference type="SMART" id="SM00387">
    <property type="entry name" value="HATPase_c"/>
    <property type="match status" value="1"/>
</dbReference>
<dbReference type="InterPro" id="IPR036890">
    <property type="entry name" value="HATPase_C_sf"/>
</dbReference>
<name>A0ABY9X6L3_9BACT</name>
<keyword evidence="6" id="KW-0067">ATP-binding</keyword>
<keyword evidence="4" id="KW-0547">Nucleotide-binding</keyword>
<dbReference type="GO" id="GO:0016301">
    <property type="term" value="F:kinase activity"/>
    <property type="evidence" value="ECO:0007669"/>
    <property type="project" value="UniProtKB-KW"/>
</dbReference>
<reference evidence="9 10" key="1">
    <citation type="submission" date="2019-08" db="EMBL/GenBank/DDBJ databases">
        <title>Archangium and Cystobacter genomes.</title>
        <authorList>
            <person name="Chen I.-C.K."/>
            <person name="Wielgoss S."/>
        </authorList>
    </citation>
    <scope>NUCLEOTIDE SEQUENCE [LARGE SCALE GENOMIC DNA]</scope>
    <source>
        <strain evidence="9 10">Cbm 6</strain>
    </source>
</reference>
<feature type="transmembrane region" description="Helical" evidence="7">
    <location>
        <begin position="158"/>
        <end position="180"/>
    </location>
</feature>
<dbReference type="InterPro" id="IPR005467">
    <property type="entry name" value="His_kinase_dom"/>
</dbReference>
<dbReference type="Pfam" id="PF02518">
    <property type="entry name" value="HATPase_c"/>
    <property type="match status" value="1"/>
</dbReference>
<comment type="catalytic activity">
    <reaction evidence="1">
        <text>ATP + protein L-histidine = ADP + protein N-phospho-L-histidine.</text>
        <dbReference type="EC" id="2.7.13.3"/>
    </reaction>
</comment>
<dbReference type="Gene3D" id="1.10.287.130">
    <property type="match status" value="1"/>
</dbReference>
<evidence type="ECO:0000256" key="1">
    <source>
        <dbReference type="ARBA" id="ARBA00000085"/>
    </source>
</evidence>
<feature type="domain" description="Histidine kinase" evidence="8">
    <location>
        <begin position="216"/>
        <end position="426"/>
    </location>
</feature>
<evidence type="ECO:0000259" key="8">
    <source>
        <dbReference type="PROSITE" id="PS50109"/>
    </source>
</evidence>
<feature type="transmembrane region" description="Helical" evidence="7">
    <location>
        <begin position="40"/>
        <end position="61"/>
    </location>
</feature>
<dbReference type="PRINTS" id="PR00344">
    <property type="entry name" value="BCTRLSENSOR"/>
</dbReference>
<evidence type="ECO:0000256" key="7">
    <source>
        <dbReference type="SAM" id="Phobius"/>
    </source>
</evidence>
<evidence type="ECO:0000256" key="4">
    <source>
        <dbReference type="ARBA" id="ARBA00022741"/>
    </source>
</evidence>
<dbReference type="PROSITE" id="PS50109">
    <property type="entry name" value="HIS_KIN"/>
    <property type="match status" value="1"/>
</dbReference>
<dbReference type="EMBL" id="CP043494">
    <property type="protein sequence ID" value="WNG51025.1"/>
    <property type="molecule type" value="Genomic_DNA"/>
</dbReference>
<dbReference type="SUPFAM" id="SSF47384">
    <property type="entry name" value="Homodimeric domain of signal transducing histidine kinase"/>
    <property type="match status" value="1"/>
</dbReference>
<keyword evidence="7" id="KW-1133">Transmembrane helix</keyword>
<dbReference type="SUPFAM" id="SSF55874">
    <property type="entry name" value="ATPase domain of HSP90 chaperone/DNA topoisomerase II/histidine kinase"/>
    <property type="match status" value="1"/>
</dbReference>
<keyword evidence="10" id="KW-1185">Reference proteome</keyword>
<keyword evidence="7" id="KW-0472">Membrane</keyword>
<protein>
    <recommendedName>
        <fullName evidence="2">histidine kinase</fullName>
        <ecNumber evidence="2">2.7.13.3</ecNumber>
    </recommendedName>
</protein>
<sequence>MRDAHAINLSWLLRLRWGAIIGQVTLILGVHFGLGMPQRLGPLFATIAVAAASNAALGLWARRERPIREGLLWSVMALDVVVLTVLLDLSGGPFNPFSALYVVHIALAAVVLGAGWTWALAVLAISCFGALFVDHLWFPTQGSELSSTHHPQHHIHDVRMHLEGMWAAFAMAAGFIVYFVQRVTRALAAREAELVAARAASARHEKLTALATLAAGAAHELSTPLSTIAVVARELERHLMRTGAEASSLEDVQLIREQVARCRDILTQMATDAGASRGESMVTLAPAALVEEALEGLPGRERVRADVEARAREERELIPAHAFARAIRGVVKNALQASAPDAQVRLALAREPEAWRLTVEDSGAGMPAEVLARAGEPFFTTKAPGEGMGLGLFLTRAVLDQLGGRLVLHSTPGQGTTVVLTWPAGGLRQSATLPPEPSRVQLAP</sequence>
<dbReference type="PANTHER" id="PTHR44936:SF10">
    <property type="entry name" value="SENSOR PROTEIN RSTB"/>
    <property type="match status" value="1"/>
</dbReference>
<evidence type="ECO:0000256" key="5">
    <source>
        <dbReference type="ARBA" id="ARBA00022777"/>
    </source>
</evidence>
<evidence type="ECO:0000256" key="3">
    <source>
        <dbReference type="ARBA" id="ARBA00022679"/>
    </source>
</evidence>
<dbReference type="InterPro" id="IPR003594">
    <property type="entry name" value="HATPase_dom"/>
</dbReference>
<dbReference type="InterPro" id="IPR036097">
    <property type="entry name" value="HisK_dim/P_sf"/>
</dbReference>
<dbReference type="PANTHER" id="PTHR44936">
    <property type="entry name" value="SENSOR PROTEIN CREC"/>
    <property type="match status" value="1"/>
</dbReference>
<evidence type="ECO:0000313" key="9">
    <source>
        <dbReference type="EMBL" id="WNG51025.1"/>
    </source>
</evidence>
<gene>
    <name evidence="9" type="ORF">F0U60_48020</name>
</gene>
<feature type="transmembrane region" description="Helical" evidence="7">
    <location>
        <begin position="93"/>
        <end position="112"/>
    </location>
</feature>
<dbReference type="RefSeq" id="WP_395810807.1">
    <property type="nucleotide sequence ID" value="NZ_CP043494.1"/>
</dbReference>
<keyword evidence="3" id="KW-0808">Transferase</keyword>
<accession>A0ABY9X6L3</accession>
<organism evidence="9 10">
    <name type="scientific">Archangium minus</name>
    <dbReference type="NCBI Taxonomy" id="83450"/>
    <lineage>
        <taxon>Bacteria</taxon>
        <taxon>Pseudomonadati</taxon>
        <taxon>Myxococcota</taxon>
        <taxon>Myxococcia</taxon>
        <taxon>Myxococcales</taxon>
        <taxon>Cystobacterineae</taxon>
        <taxon>Archangiaceae</taxon>
        <taxon>Archangium</taxon>
    </lineage>
</organism>
<feature type="transmembrane region" description="Helical" evidence="7">
    <location>
        <begin position="119"/>
        <end position="138"/>
    </location>
</feature>
<proteinExistence type="predicted"/>
<dbReference type="InterPro" id="IPR004358">
    <property type="entry name" value="Sig_transdc_His_kin-like_C"/>
</dbReference>
<feature type="transmembrane region" description="Helical" evidence="7">
    <location>
        <begin position="12"/>
        <end position="34"/>
    </location>
</feature>
<dbReference type="InterPro" id="IPR050980">
    <property type="entry name" value="2C_sensor_his_kinase"/>
</dbReference>
<evidence type="ECO:0000256" key="2">
    <source>
        <dbReference type="ARBA" id="ARBA00012438"/>
    </source>
</evidence>
<dbReference type="Proteomes" id="UP001611383">
    <property type="component" value="Chromosome"/>
</dbReference>
<dbReference type="Gene3D" id="3.30.565.10">
    <property type="entry name" value="Histidine kinase-like ATPase, C-terminal domain"/>
    <property type="match status" value="1"/>
</dbReference>
<evidence type="ECO:0000256" key="6">
    <source>
        <dbReference type="ARBA" id="ARBA00022840"/>
    </source>
</evidence>
<dbReference type="EC" id="2.7.13.3" evidence="2"/>
<keyword evidence="7" id="KW-0812">Transmembrane</keyword>